<dbReference type="EMBL" id="OX465080">
    <property type="protein sequence ID" value="CAI9282512.1"/>
    <property type="molecule type" value="Genomic_DNA"/>
</dbReference>
<dbReference type="Proteomes" id="UP001177003">
    <property type="component" value="Chromosome 4"/>
</dbReference>
<keyword evidence="3" id="KW-1185">Reference proteome</keyword>
<keyword evidence="1" id="KW-0472">Membrane</keyword>
<accession>A0AA35YZ17</accession>
<protein>
    <submittedName>
        <fullName evidence="2">Uncharacterized protein</fullName>
    </submittedName>
</protein>
<organism evidence="2 3">
    <name type="scientific">Lactuca saligna</name>
    <name type="common">Willowleaf lettuce</name>
    <dbReference type="NCBI Taxonomy" id="75948"/>
    <lineage>
        <taxon>Eukaryota</taxon>
        <taxon>Viridiplantae</taxon>
        <taxon>Streptophyta</taxon>
        <taxon>Embryophyta</taxon>
        <taxon>Tracheophyta</taxon>
        <taxon>Spermatophyta</taxon>
        <taxon>Magnoliopsida</taxon>
        <taxon>eudicotyledons</taxon>
        <taxon>Gunneridae</taxon>
        <taxon>Pentapetalae</taxon>
        <taxon>asterids</taxon>
        <taxon>campanulids</taxon>
        <taxon>Asterales</taxon>
        <taxon>Asteraceae</taxon>
        <taxon>Cichorioideae</taxon>
        <taxon>Cichorieae</taxon>
        <taxon>Lactucinae</taxon>
        <taxon>Lactuca</taxon>
    </lineage>
</organism>
<evidence type="ECO:0000313" key="3">
    <source>
        <dbReference type="Proteomes" id="UP001177003"/>
    </source>
</evidence>
<evidence type="ECO:0000313" key="2">
    <source>
        <dbReference type="EMBL" id="CAI9282512.1"/>
    </source>
</evidence>
<evidence type="ECO:0000256" key="1">
    <source>
        <dbReference type="SAM" id="Phobius"/>
    </source>
</evidence>
<feature type="transmembrane region" description="Helical" evidence="1">
    <location>
        <begin position="20"/>
        <end position="41"/>
    </location>
</feature>
<sequence length="169" mass="18875">MWRNGTKAAVLQRSNVKGGYHMVIKYLFQSISVFIFFIFCISSDGKFSPMSLFGGELSRVKKRGMPRGPRVGFSMCVHKSGLGYLVKFLTWRLKRNCIQSPTEGGTGGGAPGDGPIMLVLAPTRELDSIFQNNEQDNHNFLTTETTIVWPVSVIRYTNYHLSPCGVTKF</sequence>
<gene>
    <name evidence="2" type="ORF">LSALG_LOCUS22148</name>
</gene>
<reference evidence="2" key="1">
    <citation type="submission" date="2023-04" db="EMBL/GenBank/DDBJ databases">
        <authorList>
            <person name="Vijverberg K."/>
            <person name="Xiong W."/>
            <person name="Schranz E."/>
        </authorList>
    </citation>
    <scope>NUCLEOTIDE SEQUENCE</scope>
</reference>
<name>A0AA35YZ17_LACSI</name>
<keyword evidence="1" id="KW-0812">Transmembrane</keyword>
<dbReference type="AlphaFoldDB" id="A0AA35YZ17"/>
<proteinExistence type="predicted"/>
<keyword evidence="1" id="KW-1133">Transmembrane helix</keyword>